<dbReference type="KEGG" id="mdb:OVN18_07515"/>
<name>A0A9E8S7S0_9MICO</name>
<keyword evidence="1" id="KW-1133">Transmembrane helix</keyword>
<evidence type="ECO:0000259" key="3">
    <source>
        <dbReference type="SMART" id="SM00754"/>
    </source>
</evidence>
<reference evidence="4" key="1">
    <citation type="submission" date="2022-11" db="EMBL/GenBank/DDBJ databases">
        <title>Description of Microcella daejonensis nov. sp, isolated from riverside soil.</title>
        <authorList>
            <person name="Molina K.M."/>
            <person name="Kim S.B."/>
        </authorList>
    </citation>
    <scope>NUCLEOTIDE SEQUENCE</scope>
    <source>
        <strain evidence="4">MMS21-STM12</strain>
    </source>
</reference>
<keyword evidence="2" id="KW-0732">Signal</keyword>
<organism evidence="4 5">
    <name type="scientific">Microcella daejeonensis</name>
    <dbReference type="NCBI Taxonomy" id="2994971"/>
    <lineage>
        <taxon>Bacteria</taxon>
        <taxon>Bacillati</taxon>
        <taxon>Actinomycetota</taxon>
        <taxon>Actinomycetes</taxon>
        <taxon>Micrococcales</taxon>
        <taxon>Microbacteriaceae</taxon>
        <taxon>Microcella</taxon>
    </lineage>
</organism>
<protein>
    <submittedName>
        <fullName evidence="4">CHRD domain-containing protein</fullName>
    </submittedName>
</protein>
<dbReference type="InterPro" id="IPR010895">
    <property type="entry name" value="CHRD"/>
</dbReference>
<evidence type="ECO:0000313" key="4">
    <source>
        <dbReference type="EMBL" id="WAB80423.1"/>
    </source>
</evidence>
<gene>
    <name evidence="4" type="ORF">OVN18_07515</name>
</gene>
<accession>A0A9E8S7S0</accession>
<dbReference type="AlphaFoldDB" id="A0A9E8S7S0"/>
<feature type="signal peptide" evidence="2">
    <location>
        <begin position="1"/>
        <end position="31"/>
    </location>
</feature>
<feature type="transmembrane region" description="Helical" evidence="1">
    <location>
        <begin position="212"/>
        <end position="231"/>
    </location>
</feature>
<keyword evidence="1" id="KW-0812">Transmembrane</keyword>
<evidence type="ECO:0000313" key="5">
    <source>
        <dbReference type="Proteomes" id="UP001164706"/>
    </source>
</evidence>
<evidence type="ECO:0000256" key="2">
    <source>
        <dbReference type="SAM" id="SignalP"/>
    </source>
</evidence>
<keyword evidence="5" id="KW-1185">Reference proteome</keyword>
<dbReference type="SMART" id="SM00754">
    <property type="entry name" value="CHRD"/>
    <property type="match status" value="1"/>
</dbReference>
<dbReference type="EMBL" id="CP113089">
    <property type="protein sequence ID" value="WAB80423.1"/>
    <property type="molecule type" value="Genomic_DNA"/>
</dbReference>
<dbReference type="RefSeq" id="WP_267780088.1">
    <property type="nucleotide sequence ID" value="NZ_CP113089.1"/>
</dbReference>
<dbReference type="Pfam" id="PF07452">
    <property type="entry name" value="CHRD"/>
    <property type="match status" value="1"/>
</dbReference>
<keyword evidence="1" id="KW-0472">Membrane</keyword>
<proteinExistence type="predicted"/>
<evidence type="ECO:0000256" key="1">
    <source>
        <dbReference type="SAM" id="Phobius"/>
    </source>
</evidence>
<dbReference type="Proteomes" id="UP001164706">
    <property type="component" value="Chromosome"/>
</dbReference>
<feature type="domain" description="CHRD" evidence="3">
    <location>
        <begin position="43"/>
        <end position="189"/>
    </location>
</feature>
<sequence length="241" mass="23778">MVTKSSTRILSSGGALGIVAALALSATPAYAETEVAEPASFTSAFTVMATPDQVVNPDGVVTPGQEGATGEFTFRINSDLEIICYDITLEGVSGDYMSPAKTATHIHQAAAGQAGPPRIAFPNPAPVGDGPRTSSGCLQGPFTTGIMANGADTGDGFSLAAIEANPAGFASDSHTVDFSAGVVRGQLTQIPVGGVETGAGGTAASGVDASTIAIGVAGLGAAALAAGVVVTRRRALARTSR</sequence>
<feature type="chain" id="PRO_5039592454" evidence="2">
    <location>
        <begin position="32"/>
        <end position="241"/>
    </location>
</feature>